<evidence type="ECO:0000313" key="2">
    <source>
        <dbReference type="EMBL" id="MEC3874273.1"/>
    </source>
</evidence>
<dbReference type="Pfam" id="PF02661">
    <property type="entry name" value="Fic"/>
    <property type="match status" value="1"/>
</dbReference>
<dbReference type="InterPro" id="IPR003812">
    <property type="entry name" value="Fido"/>
</dbReference>
<sequence>MQVSENPLVQGAVLDVVTGGIGGKLLGRLFSSSKKVFNAEAFADEIVALNKATDGGGVLLNGSPSSAINSAMYYETAAEQGASIFKSISNGHMFMNGNKRTAVAAFESFAKQHGIKTVSKQQMMNASTQVATGKVTDVSQIAKMLTK</sequence>
<proteinExistence type="predicted"/>
<dbReference type="EMBL" id="JAYLAA010000004">
    <property type="protein sequence ID" value="MEC3874273.1"/>
    <property type="molecule type" value="Genomic_DNA"/>
</dbReference>
<dbReference type="NCBIfam" id="TIGR01550">
    <property type="entry name" value="DOC_P1"/>
    <property type="match status" value="1"/>
</dbReference>
<protein>
    <submittedName>
        <fullName evidence="2">Type II toxin-antitoxin system death-on-curing family toxin</fullName>
    </submittedName>
</protein>
<dbReference type="Gene3D" id="1.20.120.1870">
    <property type="entry name" value="Fic/DOC protein, Fido domain"/>
    <property type="match status" value="1"/>
</dbReference>
<name>A0ABU6HMS3_9FLAO</name>
<comment type="caution">
    <text evidence="2">The sequence shown here is derived from an EMBL/GenBank/DDBJ whole genome shotgun (WGS) entry which is preliminary data.</text>
</comment>
<evidence type="ECO:0000313" key="3">
    <source>
        <dbReference type="Proteomes" id="UP001348397"/>
    </source>
</evidence>
<keyword evidence="3" id="KW-1185">Reference proteome</keyword>
<feature type="domain" description="Fido" evidence="1">
    <location>
        <begin position="70"/>
        <end position="109"/>
    </location>
</feature>
<organism evidence="2 3">
    <name type="scientific">Chryseobacterium salviniae</name>
    <dbReference type="NCBI Taxonomy" id="3101750"/>
    <lineage>
        <taxon>Bacteria</taxon>
        <taxon>Pseudomonadati</taxon>
        <taxon>Bacteroidota</taxon>
        <taxon>Flavobacteriia</taxon>
        <taxon>Flavobacteriales</taxon>
        <taxon>Weeksellaceae</taxon>
        <taxon>Chryseobacterium group</taxon>
        <taxon>Chryseobacterium</taxon>
    </lineage>
</organism>
<gene>
    <name evidence="2" type="ORF">SOP96_00945</name>
</gene>
<reference evidence="2 3" key="1">
    <citation type="submission" date="2024-01" db="EMBL/GenBank/DDBJ databases">
        <title>Chryseobacterium sp. T9W2-O.</title>
        <authorList>
            <person name="Maltman C."/>
        </authorList>
    </citation>
    <scope>NUCLEOTIDE SEQUENCE [LARGE SCALE GENOMIC DNA]</scope>
    <source>
        <strain evidence="2 3">T9W2-O</strain>
    </source>
</reference>
<dbReference type="Proteomes" id="UP001348397">
    <property type="component" value="Unassembled WGS sequence"/>
</dbReference>
<dbReference type="InterPro" id="IPR053737">
    <property type="entry name" value="Type_II_TA_Toxin"/>
</dbReference>
<accession>A0ABU6HMS3</accession>
<dbReference type="InterPro" id="IPR006440">
    <property type="entry name" value="Doc"/>
</dbReference>
<evidence type="ECO:0000259" key="1">
    <source>
        <dbReference type="Pfam" id="PF02661"/>
    </source>
</evidence>